<feature type="compositionally biased region" description="Basic and acidic residues" evidence="3">
    <location>
        <begin position="133"/>
        <end position="157"/>
    </location>
</feature>
<evidence type="ECO:0000256" key="3">
    <source>
        <dbReference type="SAM" id="MobiDB-lite"/>
    </source>
</evidence>
<keyword evidence="2" id="KW-0802">TPR repeat</keyword>
<evidence type="ECO:0000313" key="5">
    <source>
        <dbReference type="EMBL" id="PKS05775.1"/>
    </source>
</evidence>
<feature type="region of interest" description="Disordered" evidence="3">
    <location>
        <begin position="439"/>
        <end position="499"/>
    </location>
</feature>
<evidence type="ECO:0000313" key="6">
    <source>
        <dbReference type="Proteomes" id="UP000233524"/>
    </source>
</evidence>
<keyword evidence="6" id="KW-1185">Reference proteome</keyword>
<feature type="compositionally biased region" description="Acidic residues" evidence="3">
    <location>
        <begin position="185"/>
        <end position="197"/>
    </location>
</feature>
<dbReference type="InterPro" id="IPR019544">
    <property type="entry name" value="Tetratricopeptide_SHNi-TPR_dom"/>
</dbReference>
<protein>
    <recommendedName>
        <fullName evidence="4">Tetratricopeptide SHNi-TPR domain-containing protein</fullName>
    </recommendedName>
</protein>
<feature type="domain" description="Tetratricopeptide SHNi-TPR" evidence="4">
    <location>
        <begin position="271"/>
        <end position="308"/>
    </location>
</feature>
<evidence type="ECO:0000256" key="2">
    <source>
        <dbReference type="ARBA" id="ARBA00022803"/>
    </source>
</evidence>
<comment type="caution">
    <text evidence="5">The sequence shown here is derived from an EMBL/GenBank/DDBJ whole genome shotgun (WGS) entry which is preliminary data.</text>
</comment>
<name>A0A2N3N037_9PEZI</name>
<accession>A0A2N3N037</accession>
<reference evidence="5 6" key="1">
    <citation type="journal article" date="2017" name="G3 (Bethesda)">
        <title>First Draft Genome Sequence of the Pathogenic Fungus Lomentospora prolificans (Formerly Scedosporium prolificans).</title>
        <authorList>
            <person name="Luo R."/>
            <person name="Zimin A."/>
            <person name="Workman R."/>
            <person name="Fan Y."/>
            <person name="Pertea G."/>
            <person name="Grossman N."/>
            <person name="Wear M.P."/>
            <person name="Jia B."/>
            <person name="Miller H."/>
            <person name="Casadevall A."/>
            <person name="Timp W."/>
            <person name="Zhang S.X."/>
            <person name="Salzberg S.L."/>
        </authorList>
    </citation>
    <scope>NUCLEOTIDE SEQUENCE [LARGE SCALE GENOMIC DNA]</scope>
    <source>
        <strain evidence="5 6">JHH-5317</strain>
    </source>
</reference>
<dbReference type="GO" id="GO:0034080">
    <property type="term" value="P:CENP-A containing chromatin assembly"/>
    <property type="evidence" value="ECO:0007669"/>
    <property type="project" value="TreeGrafter"/>
</dbReference>
<dbReference type="VEuPathDB" id="FungiDB:jhhlp_007604"/>
<dbReference type="PANTHER" id="PTHR15081">
    <property type="entry name" value="NUCLEAR AUTOANTIGENIC SPERM PROTEIN NASP -RELATED"/>
    <property type="match status" value="1"/>
</dbReference>
<evidence type="ECO:0000256" key="1">
    <source>
        <dbReference type="ARBA" id="ARBA00022737"/>
    </source>
</evidence>
<dbReference type="InterPro" id="IPR011990">
    <property type="entry name" value="TPR-like_helical_dom_sf"/>
</dbReference>
<dbReference type="GO" id="GO:0006335">
    <property type="term" value="P:DNA replication-dependent chromatin assembly"/>
    <property type="evidence" value="ECO:0007669"/>
    <property type="project" value="TreeGrafter"/>
</dbReference>
<dbReference type="InterPro" id="IPR051730">
    <property type="entry name" value="NASP-like"/>
</dbReference>
<dbReference type="OrthoDB" id="5587616at2759"/>
<evidence type="ECO:0000259" key="4">
    <source>
        <dbReference type="Pfam" id="PF10516"/>
    </source>
</evidence>
<proteinExistence type="predicted"/>
<dbReference type="Gene3D" id="1.25.40.10">
    <property type="entry name" value="Tetratricopeptide repeat domain"/>
    <property type="match status" value="1"/>
</dbReference>
<feature type="compositionally biased region" description="Basic and acidic residues" evidence="3">
    <location>
        <begin position="474"/>
        <end position="499"/>
    </location>
</feature>
<dbReference type="GO" id="GO:0042393">
    <property type="term" value="F:histone binding"/>
    <property type="evidence" value="ECO:0007669"/>
    <property type="project" value="TreeGrafter"/>
</dbReference>
<feature type="compositionally biased region" description="Basic and acidic residues" evidence="3">
    <location>
        <begin position="439"/>
        <end position="449"/>
    </location>
</feature>
<dbReference type="STRING" id="41688.A0A2N3N037"/>
<feature type="compositionally biased region" description="Low complexity" evidence="3">
    <location>
        <begin position="17"/>
        <end position="41"/>
    </location>
</feature>
<organism evidence="5 6">
    <name type="scientific">Lomentospora prolificans</name>
    <dbReference type="NCBI Taxonomy" id="41688"/>
    <lineage>
        <taxon>Eukaryota</taxon>
        <taxon>Fungi</taxon>
        <taxon>Dikarya</taxon>
        <taxon>Ascomycota</taxon>
        <taxon>Pezizomycotina</taxon>
        <taxon>Sordariomycetes</taxon>
        <taxon>Hypocreomycetidae</taxon>
        <taxon>Microascales</taxon>
        <taxon>Microascaceae</taxon>
        <taxon>Lomentospora</taxon>
    </lineage>
</organism>
<keyword evidence="1" id="KW-0677">Repeat</keyword>
<dbReference type="SUPFAM" id="SSF48452">
    <property type="entry name" value="TPR-like"/>
    <property type="match status" value="1"/>
</dbReference>
<dbReference type="Proteomes" id="UP000233524">
    <property type="component" value="Unassembled WGS sequence"/>
</dbReference>
<gene>
    <name evidence="5" type="ORF">jhhlp_007604</name>
</gene>
<dbReference type="Pfam" id="PF10516">
    <property type="entry name" value="SHNi-TPR"/>
    <property type="match status" value="1"/>
</dbReference>
<feature type="region of interest" description="Disordered" evidence="3">
    <location>
        <begin position="1"/>
        <end position="57"/>
    </location>
</feature>
<dbReference type="AlphaFoldDB" id="A0A2N3N037"/>
<dbReference type="InParanoid" id="A0A2N3N037"/>
<dbReference type="PANTHER" id="PTHR15081:SF1">
    <property type="entry name" value="NUCLEAR AUTOANTIGENIC SPERM PROTEIN"/>
    <property type="match status" value="1"/>
</dbReference>
<feature type="region of interest" description="Disordered" evidence="3">
    <location>
        <begin position="123"/>
        <end position="202"/>
    </location>
</feature>
<sequence>MADAVDPKTAPAEDFPATEQPATEQPTTEQPTSAEPAPEASNAQKNDKDAEEELKSNKVTLADLSAKATALYVKKQYEESAECYAKAAEMQAELNGEMNPDNAEILFLYGRSLFKVGQSKSDVLGGKAAAADKQQKKAAPAEKSVKAQEEKKGEPSESKAPGKKNEDEAEVPGAKKPLFHFTGDENFEDSDEEEEEVSCYSTTSEMLEVLTGILQGGDEEEDENDDDLAVAFEILDLARVLYSKKLEQLESGEIKEGEGEPILKHVRERLADTHDLLAEISLENERYPNAITDSRASLKYKELLYPKESEVIAEAHFKLSLALEFASITTDENGNKTETVDQEQRDEAVKELELAIESTKLKLQAKEVDLATMASPEDNELTRHQITEVKEIIADMEQRLVDLRGPPIDIQETLYGDKGLGGGLGGILGSTGGSAAEKEAAIQEAKKTATDLSSLVRKKQKDETKSRAANGETNGKRKAEDDAEPEDSKKAKVEEETTV</sequence>
<dbReference type="EMBL" id="NLAX01001139">
    <property type="protein sequence ID" value="PKS05775.1"/>
    <property type="molecule type" value="Genomic_DNA"/>
</dbReference>
<dbReference type="GO" id="GO:0005654">
    <property type="term" value="C:nucleoplasm"/>
    <property type="evidence" value="ECO:0007669"/>
    <property type="project" value="TreeGrafter"/>
</dbReference>
<feature type="compositionally biased region" description="Basic and acidic residues" evidence="3">
    <location>
        <begin position="45"/>
        <end position="56"/>
    </location>
</feature>